<evidence type="ECO:0000256" key="2">
    <source>
        <dbReference type="SAM" id="SignalP"/>
    </source>
</evidence>
<feature type="non-terminal residue" evidence="3">
    <location>
        <position position="168"/>
    </location>
</feature>
<proteinExistence type="predicted"/>
<comment type="caution">
    <text evidence="3">The sequence shown here is derived from an EMBL/GenBank/DDBJ whole genome shotgun (WGS) entry which is preliminary data.</text>
</comment>
<name>A0A9W8ALE7_9FUNG</name>
<reference evidence="3" key="1">
    <citation type="submission" date="2022-07" db="EMBL/GenBank/DDBJ databases">
        <title>Phylogenomic reconstructions and comparative analyses of Kickxellomycotina fungi.</title>
        <authorList>
            <person name="Reynolds N.K."/>
            <person name="Stajich J.E."/>
            <person name="Barry K."/>
            <person name="Grigoriev I.V."/>
            <person name="Crous P."/>
            <person name="Smith M.E."/>
        </authorList>
    </citation>
    <scope>NUCLEOTIDE SEQUENCE</scope>
    <source>
        <strain evidence="3">RSA 1196</strain>
    </source>
</reference>
<evidence type="ECO:0000313" key="3">
    <source>
        <dbReference type="EMBL" id="KAJ1959588.1"/>
    </source>
</evidence>
<feature type="signal peptide" evidence="2">
    <location>
        <begin position="1"/>
        <end position="20"/>
    </location>
</feature>
<feature type="compositionally biased region" description="Low complexity" evidence="1">
    <location>
        <begin position="122"/>
        <end position="145"/>
    </location>
</feature>
<accession>A0A9W8ALE7</accession>
<feature type="region of interest" description="Disordered" evidence="1">
    <location>
        <begin position="122"/>
        <end position="146"/>
    </location>
</feature>
<dbReference type="AlphaFoldDB" id="A0A9W8ALE7"/>
<feature type="chain" id="PRO_5040892530" evidence="2">
    <location>
        <begin position="21"/>
        <end position="168"/>
    </location>
</feature>
<dbReference type="OrthoDB" id="5690072at2759"/>
<keyword evidence="2" id="KW-0732">Signal</keyword>
<sequence>MKVTVTTIALMLATLGVAFADVAAKTDSPAAQPTSFNRAADPLDEQYKAIIENMSDDAKDCFMKNQKLCQTDPQKCVECFGNQEKVQGDTEKCTQDCMKKGGDSISCASSCLAMVLKKEQPTSSTTSSSATKSSSETKSAKATASIDGENDAASLASLSVVAAVPLLL</sequence>
<evidence type="ECO:0000256" key="1">
    <source>
        <dbReference type="SAM" id="MobiDB-lite"/>
    </source>
</evidence>
<dbReference type="Proteomes" id="UP001150925">
    <property type="component" value="Unassembled WGS sequence"/>
</dbReference>
<organism evidence="3 4">
    <name type="scientific">Dispira parvispora</name>
    <dbReference type="NCBI Taxonomy" id="1520584"/>
    <lineage>
        <taxon>Eukaryota</taxon>
        <taxon>Fungi</taxon>
        <taxon>Fungi incertae sedis</taxon>
        <taxon>Zoopagomycota</taxon>
        <taxon>Kickxellomycotina</taxon>
        <taxon>Dimargaritomycetes</taxon>
        <taxon>Dimargaritales</taxon>
        <taxon>Dimargaritaceae</taxon>
        <taxon>Dispira</taxon>
    </lineage>
</organism>
<keyword evidence="4" id="KW-1185">Reference proteome</keyword>
<protein>
    <submittedName>
        <fullName evidence="3">Uncharacterized protein</fullName>
    </submittedName>
</protein>
<dbReference type="EMBL" id="JANBPY010001550">
    <property type="protein sequence ID" value="KAJ1959588.1"/>
    <property type="molecule type" value="Genomic_DNA"/>
</dbReference>
<evidence type="ECO:0000313" key="4">
    <source>
        <dbReference type="Proteomes" id="UP001150925"/>
    </source>
</evidence>
<gene>
    <name evidence="3" type="ORF">IWQ62_004548</name>
</gene>